<dbReference type="OrthoDB" id="846002at2759"/>
<evidence type="ECO:0000313" key="2">
    <source>
        <dbReference type="EMBL" id="KAJ4825983.1"/>
    </source>
</evidence>
<protein>
    <submittedName>
        <fullName evidence="2">Uncharacterized protein</fullName>
    </submittedName>
</protein>
<feature type="region of interest" description="Disordered" evidence="1">
    <location>
        <begin position="111"/>
        <end position="140"/>
    </location>
</feature>
<sequence length="140" mass="15671">MKRAILGNFSSFARNLLLTPPRFDPSVKPTNPTTPLVGAIRSSLRLYSSESNSSRATELENTQKENNLIEDAGDMSNEELKKLIGKFQEEGDEELLPDIFEAILMKQLKGTPGDELMKELDLDGRDDVQEEEIDSDVDDL</sequence>
<proteinExistence type="predicted"/>
<dbReference type="EMBL" id="JAKUCV010006771">
    <property type="protein sequence ID" value="KAJ4825983.1"/>
    <property type="molecule type" value="Genomic_DNA"/>
</dbReference>
<organism evidence="2 3">
    <name type="scientific">Turnera subulata</name>
    <dbReference type="NCBI Taxonomy" id="218843"/>
    <lineage>
        <taxon>Eukaryota</taxon>
        <taxon>Viridiplantae</taxon>
        <taxon>Streptophyta</taxon>
        <taxon>Embryophyta</taxon>
        <taxon>Tracheophyta</taxon>
        <taxon>Spermatophyta</taxon>
        <taxon>Magnoliopsida</taxon>
        <taxon>eudicotyledons</taxon>
        <taxon>Gunneridae</taxon>
        <taxon>Pentapetalae</taxon>
        <taxon>rosids</taxon>
        <taxon>fabids</taxon>
        <taxon>Malpighiales</taxon>
        <taxon>Passifloraceae</taxon>
        <taxon>Turnera</taxon>
    </lineage>
</organism>
<gene>
    <name evidence="2" type="ORF">Tsubulata_050788</name>
</gene>
<feature type="compositionally biased region" description="Acidic residues" evidence="1">
    <location>
        <begin position="128"/>
        <end position="140"/>
    </location>
</feature>
<feature type="region of interest" description="Disordered" evidence="1">
    <location>
        <begin position="49"/>
        <end position="74"/>
    </location>
</feature>
<comment type="caution">
    <text evidence="2">The sequence shown here is derived from an EMBL/GenBank/DDBJ whole genome shotgun (WGS) entry which is preliminary data.</text>
</comment>
<reference evidence="2" key="2">
    <citation type="journal article" date="2023" name="Plants (Basel)">
        <title>Annotation of the Turnera subulata (Passifloraceae) Draft Genome Reveals the S-Locus Evolved after the Divergence of Turneroideae from Passifloroideae in a Stepwise Manner.</title>
        <authorList>
            <person name="Henning P.M."/>
            <person name="Roalson E.H."/>
            <person name="Mir W."/>
            <person name="McCubbin A.G."/>
            <person name="Shore J.S."/>
        </authorList>
    </citation>
    <scope>NUCLEOTIDE SEQUENCE</scope>
    <source>
        <strain evidence="2">F60SS</strain>
    </source>
</reference>
<dbReference type="AlphaFoldDB" id="A0A9Q0F6S8"/>
<evidence type="ECO:0000313" key="3">
    <source>
        <dbReference type="Proteomes" id="UP001141552"/>
    </source>
</evidence>
<dbReference type="Proteomes" id="UP001141552">
    <property type="component" value="Unassembled WGS sequence"/>
</dbReference>
<reference evidence="2" key="1">
    <citation type="submission" date="2022-02" db="EMBL/GenBank/DDBJ databases">
        <authorList>
            <person name="Henning P.M."/>
            <person name="McCubbin A.G."/>
            <person name="Shore J.S."/>
        </authorList>
    </citation>
    <scope>NUCLEOTIDE SEQUENCE</scope>
    <source>
        <strain evidence="2">F60SS</strain>
        <tissue evidence="2">Leaves</tissue>
    </source>
</reference>
<evidence type="ECO:0000256" key="1">
    <source>
        <dbReference type="SAM" id="MobiDB-lite"/>
    </source>
</evidence>
<accession>A0A9Q0F6S8</accession>
<keyword evidence="3" id="KW-1185">Reference proteome</keyword>
<feature type="compositionally biased region" description="Basic and acidic residues" evidence="1">
    <location>
        <begin position="115"/>
        <end position="127"/>
    </location>
</feature>
<name>A0A9Q0F6S8_9ROSI</name>